<name>A0A0F0B0D2_VIBCL</name>
<dbReference type="EMBL" id="MCBA01000195">
    <property type="protein sequence ID" value="RGP82884.1"/>
    <property type="molecule type" value="Genomic_DNA"/>
</dbReference>
<dbReference type="Proteomes" id="UP000266701">
    <property type="component" value="Unassembled WGS sequence"/>
</dbReference>
<protein>
    <submittedName>
        <fullName evidence="1">Uncharacterized protein</fullName>
    </submittedName>
</protein>
<proteinExistence type="predicted"/>
<organism evidence="1 2">
    <name type="scientific">Vibrio cholerae</name>
    <dbReference type="NCBI Taxonomy" id="666"/>
    <lineage>
        <taxon>Bacteria</taxon>
        <taxon>Pseudomonadati</taxon>
        <taxon>Pseudomonadota</taxon>
        <taxon>Gammaproteobacteria</taxon>
        <taxon>Vibrionales</taxon>
        <taxon>Vibrionaceae</taxon>
        <taxon>Vibrio</taxon>
    </lineage>
</organism>
<evidence type="ECO:0000313" key="1">
    <source>
        <dbReference type="EMBL" id="RGP82884.1"/>
    </source>
</evidence>
<evidence type="ECO:0000313" key="2">
    <source>
        <dbReference type="Proteomes" id="UP000266701"/>
    </source>
</evidence>
<dbReference type="AlphaFoldDB" id="A0A0F0B0D2"/>
<accession>A0A0F0B0D2</accession>
<comment type="caution">
    <text evidence="1">The sequence shown here is derived from an EMBL/GenBank/DDBJ whole genome shotgun (WGS) entry which is preliminary data.</text>
</comment>
<sequence>MVQGTIKPKFALEKIIKAIDIYREQNSNNRLLDKAYSNNISRRELSSFKNFH</sequence>
<gene>
    <name evidence="1" type="ORF">BC353_17820</name>
</gene>
<reference evidence="1 2" key="1">
    <citation type="journal article" date="2017" name="Emerg. Infect. Dis.">
        <title>Carbapenemase VCC-1-Producing Vibrio cholerae in Coastal Waters of Germany.</title>
        <authorList>
            <person name="Hammerl J.A."/>
            <person name="Jackel C."/>
            <person name="Bortolaia V."/>
            <person name="Schwartz K."/>
            <person name="Bier N."/>
            <person name="Hendriksen R.S."/>
            <person name="Guerra B."/>
            <person name="Strauch E."/>
        </authorList>
    </citation>
    <scope>NUCLEOTIDE SEQUENCE [LARGE SCALE GENOMIC DNA]</scope>
    <source>
        <strain evidence="1 2">VN-2825</strain>
    </source>
</reference>